<dbReference type="EC" id="1.2.1.8" evidence="6"/>
<sequence>MALGTDDPEAGQRYWTEWIAAHTWGLGPDVGEGGGQSHPILNPATGEALCSIRHADGADVERAVAQGKAASGDWAARTPRSRAELVRAVADVLERHREELAWLDTLDAGLPLWMMRKDADTGVERMRMFADLGYALTGQTIPASAGNLHLTFPEPFGVVARIIPFNHPFMFAASKVAAPLVAGNTVVLKPSELTPLSALRMAELVEGVLPDGVLSVVHGGADVGDALVRHREIRRIAFTGSHQVGRAIQRSAADVGVKHVSLELGGKNAMIVFPDADVDAALTAAVKGMNFAFAGQSCGSTSRVFVHESLLAEFTERYVAAVNAVRQGMPWSPGVQIGPMVSAAQQDRAHGFVERAVAAGAHLLTGGGTPAGGGGFFVTPTVFDGVSAEMEIANEEVFGPVVALFGFSTEDEVVGAANAVEYGLTASVWTRDLSLAHRMSRRLEAGYVWVNDTSTHFPGVPFGGVKMSGIGREESADELLSYTEIKAVNLVLS</sequence>
<comment type="similarity">
    <text evidence="1 4">Belongs to the aldehyde dehydrogenase family.</text>
</comment>
<feature type="active site" evidence="3">
    <location>
        <position position="263"/>
    </location>
</feature>
<proteinExistence type="inferred from homology"/>
<keyword evidence="7" id="KW-1185">Reference proteome</keyword>
<dbReference type="FunFam" id="3.40.309.10:FF:000012">
    <property type="entry name" value="Betaine aldehyde dehydrogenase"/>
    <property type="match status" value="1"/>
</dbReference>
<name>A0A378TMP2_9MYCO</name>
<dbReference type="Gene3D" id="3.40.309.10">
    <property type="entry name" value="Aldehyde Dehydrogenase, Chain A, domain 2"/>
    <property type="match status" value="1"/>
</dbReference>
<evidence type="ECO:0000256" key="2">
    <source>
        <dbReference type="ARBA" id="ARBA00023002"/>
    </source>
</evidence>
<dbReference type="InterPro" id="IPR016161">
    <property type="entry name" value="Ald_DH/histidinol_DH"/>
</dbReference>
<evidence type="ECO:0000256" key="3">
    <source>
        <dbReference type="PROSITE-ProRule" id="PRU10007"/>
    </source>
</evidence>
<reference evidence="6 7" key="1">
    <citation type="submission" date="2018-06" db="EMBL/GenBank/DDBJ databases">
        <authorList>
            <consortium name="Pathogen Informatics"/>
            <person name="Doyle S."/>
        </authorList>
    </citation>
    <scope>NUCLEOTIDE SEQUENCE [LARGE SCALE GENOMIC DNA]</scope>
    <source>
        <strain evidence="6 7">NCTC10821</strain>
    </source>
</reference>
<dbReference type="GO" id="GO:0008802">
    <property type="term" value="F:betaine-aldehyde dehydrogenase (NAD+) activity"/>
    <property type="evidence" value="ECO:0007669"/>
    <property type="project" value="UniProtKB-EC"/>
</dbReference>
<evidence type="ECO:0000256" key="4">
    <source>
        <dbReference type="RuleBase" id="RU003345"/>
    </source>
</evidence>
<accession>A0A378TMP2</accession>
<dbReference type="PROSITE" id="PS00687">
    <property type="entry name" value="ALDEHYDE_DEHYDR_GLU"/>
    <property type="match status" value="1"/>
</dbReference>
<dbReference type="Gene3D" id="3.40.605.10">
    <property type="entry name" value="Aldehyde Dehydrogenase, Chain A, domain 1"/>
    <property type="match status" value="1"/>
</dbReference>
<evidence type="ECO:0000313" key="7">
    <source>
        <dbReference type="Proteomes" id="UP000254978"/>
    </source>
</evidence>
<dbReference type="FunFam" id="3.40.605.10:FF:000007">
    <property type="entry name" value="NAD/NADP-dependent betaine aldehyde dehydrogenase"/>
    <property type="match status" value="1"/>
</dbReference>
<feature type="domain" description="Aldehyde dehydrogenase" evidence="5">
    <location>
        <begin position="36"/>
        <end position="488"/>
    </location>
</feature>
<dbReference type="AlphaFoldDB" id="A0A378TMP2"/>
<dbReference type="InterPro" id="IPR015590">
    <property type="entry name" value="Aldehyde_DH_dom"/>
</dbReference>
<dbReference type="EMBL" id="UGQT01000001">
    <property type="protein sequence ID" value="STZ61834.1"/>
    <property type="molecule type" value="Genomic_DNA"/>
</dbReference>
<dbReference type="OrthoDB" id="6882680at2"/>
<dbReference type="InterPro" id="IPR016163">
    <property type="entry name" value="Ald_DH_C"/>
</dbReference>
<evidence type="ECO:0000313" key="6">
    <source>
        <dbReference type="EMBL" id="STZ61834.1"/>
    </source>
</evidence>
<dbReference type="SUPFAM" id="SSF53720">
    <property type="entry name" value="ALDH-like"/>
    <property type="match status" value="1"/>
</dbReference>
<organism evidence="6 7">
    <name type="scientific">Mycolicibacterium tokaiense</name>
    <dbReference type="NCBI Taxonomy" id="39695"/>
    <lineage>
        <taxon>Bacteria</taxon>
        <taxon>Bacillati</taxon>
        <taxon>Actinomycetota</taxon>
        <taxon>Actinomycetes</taxon>
        <taxon>Mycobacteriales</taxon>
        <taxon>Mycobacteriaceae</taxon>
        <taxon>Mycolicibacterium</taxon>
    </lineage>
</organism>
<evidence type="ECO:0000256" key="1">
    <source>
        <dbReference type="ARBA" id="ARBA00009986"/>
    </source>
</evidence>
<keyword evidence="2 4" id="KW-0560">Oxidoreductase</keyword>
<dbReference type="InterPro" id="IPR029510">
    <property type="entry name" value="Ald_DH_CS_GLU"/>
</dbReference>
<protein>
    <submittedName>
        <fullName evidence="6">NAD-dependent aldehyde dehydrogenase</fullName>
        <ecNumber evidence="6">1.2.1.8</ecNumber>
    </submittedName>
</protein>
<evidence type="ECO:0000259" key="5">
    <source>
        <dbReference type="Pfam" id="PF00171"/>
    </source>
</evidence>
<dbReference type="Proteomes" id="UP000254978">
    <property type="component" value="Unassembled WGS sequence"/>
</dbReference>
<gene>
    <name evidence="6" type="primary">betB_2</name>
    <name evidence="6" type="ORF">NCTC10821_05395</name>
</gene>
<dbReference type="Pfam" id="PF00171">
    <property type="entry name" value="Aldedh"/>
    <property type="match status" value="1"/>
</dbReference>
<dbReference type="InterPro" id="IPR016162">
    <property type="entry name" value="Ald_DH_N"/>
</dbReference>
<dbReference type="PANTHER" id="PTHR11699">
    <property type="entry name" value="ALDEHYDE DEHYDROGENASE-RELATED"/>
    <property type="match status" value="1"/>
</dbReference>